<protein>
    <submittedName>
        <fullName evidence="2">Uncharacterized protein</fullName>
    </submittedName>
</protein>
<accession>A0A897NCF4</accession>
<dbReference type="KEGG" id="hds:HSR122_1356"/>
<evidence type="ECO:0000256" key="1">
    <source>
        <dbReference type="SAM" id="MobiDB-lite"/>
    </source>
</evidence>
<keyword evidence="3" id="KW-1185">Reference proteome</keyword>
<dbReference type="Proteomes" id="UP000662973">
    <property type="component" value="Chromosome"/>
</dbReference>
<sequence length="49" mass="5656">MERLPSNKPWHTAAIALVVLAELGFEPRFRRERKQEEPHDVQASQNSGE</sequence>
<evidence type="ECO:0000313" key="3">
    <source>
        <dbReference type="Proteomes" id="UP000662973"/>
    </source>
</evidence>
<evidence type="ECO:0000313" key="2">
    <source>
        <dbReference type="EMBL" id="QSG08753.1"/>
    </source>
</evidence>
<organism evidence="2 3">
    <name type="scientific">Halapricum desulfuricans</name>
    <dbReference type="NCBI Taxonomy" id="2841257"/>
    <lineage>
        <taxon>Archaea</taxon>
        <taxon>Methanobacteriati</taxon>
        <taxon>Methanobacteriota</taxon>
        <taxon>Stenosarchaea group</taxon>
        <taxon>Halobacteria</taxon>
        <taxon>Halobacteriales</taxon>
        <taxon>Haloarculaceae</taxon>
        <taxon>Halapricum</taxon>
    </lineage>
</organism>
<name>A0A897NCF4_9EURY</name>
<feature type="region of interest" description="Disordered" evidence="1">
    <location>
        <begin position="30"/>
        <end position="49"/>
    </location>
</feature>
<reference evidence="2 3" key="1">
    <citation type="submission" date="2020-11" db="EMBL/GenBank/DDBJ databases">
        <title>Carbohydrate-dependent, anaerobic sulfur respiration: A novel catabolism in halophilic archaea.</title>
        <authorList>
            <person name="Sorokin D.Y."/>
            <person name="Messina E."/>
            <person name="Smedile F."/>
            <person name="La Cono V."/>
            <person name="Hallsworth J.E."/>
            <person name="Yakimov M.M."/>
        </authorList>
    </citation>
    <scope>NUCLEOTIDE SEQUENCE [LARGE SCALE GENOMIC DNA]</scope>
    <source>
        <strain evidence="2 3">HSR12-2</strain>
    </source>
</reference>
<dbReference type="EMBL" id="CP064788">
    <property type="protein sequence ID" value="QSG08753.1"/>
    <property type="molecule type" value="Genomic_DNA"/>
</dbReference>
<feature type="compositionally biased region" description="Basic and acidic residues" evidence="1">
    <location>
        <begin position="30"/>
        <end position="40"/>
    </location>
</feature>
<gene>
    <name evidence="2" type="ORF">HSR122_1356</name>
</gene>
<dbReference type="AlphaFoldDB" id="A0A897NCF4"/>
<proteinExistence type="predicted"/>